<proteinExistence type="predicted"/>
<protein>
    <submittedName>
        <fullName evidence="1">Uncharacterized protein</fullName>
    </submittedName>
</protein>
<accession>A0A9P0YIU5</accession>
<dbReference type="EMBL" id="CAMAPE010000004">
    <property type="protein sequence ID" value="CAH9058973.1"/>
    <property type="molecule type" value="Genomic_DNA"/>
</dbReference>
<dbReference type="OrthoDB" id="10560644at2759"/>
<sequence length="156" mass="17458">MDGNYVDTKEFTISDALVQADLVYSGNMINTLGFPVATTFFYSSHICAALESSVSELKLFLQDTMNSSVASLSTFLSKEYECIFKQLTESQGLNSDQSHIKRRLQMTNGILKKGMLPREVLSGKLESEHPKLIGFLITRTIQVVKIRRPTPRGIFS</sequence>
<organism evidence="1 2">
    <name type="scientific">Cuscuta europaea</name>
    <name type="common">European dodder</name>
    <dbReference type="NCBI Taxonomy" id="41803"/>
    <lineage>
        <taxon>Eukaryota</taxon>
        <taxon>Viridiplantae</taxon>
        <taxon>Streptophyta</taxon>
        <taxon>Embryophyta</taxon>
        <taxon>Tracheophyta</taxon>
        <taxon>Spermatophyta</taxon>
        <taxon>Magnoliopsida</taxon>
        <taxon>eudicotyledons</taxon>
        <taxon>Gunneridae</taxon>
        <taxon>Pentapetalae</taxon>
        <taxon>asterids</taxon>
        <taxon>lamiids</taxon>
        <taxon>Solanales</taxon>
        <taxon>Convolvulaceae</taxon>
        <taxon>Cuscuteae</taxon>
        <taxon>Cuscuta</taxon>
        <taxon>Cuscuta subgen. Cuscuta</taxon>
    </lineage>
</organism>
<evidence type="ECO:0000313" key="1">
    <source>
        <dbReference type="EMBL" id="CAH9058973.1"/>
    </source>
</evidence>
<name>A0A9P0YIU5_CUSEU</name>
<gene>
    <name evidence="1" type="ORF">CEURO_LOCUS1341</name>
</gene>
<comment type="caution">
    <text evidence="1">The sequence shown here is derived from an EMBL/GenBank/DDBJ whole genome shotgun (WGS) entry which is preliminary data.</text>
</comment>
<reference evidence="1" key="1">
    <citation type="submission" date="2022-07" db="EMBL/GenBank/DDBJ databases">
        <authorList>
            <person name="Macas J."/>
            <person name="Novak P."/>
            <person name="Neumann P."/>
        </authorList>
    </citation>
    <scope>NUCLEOTIDE SEQUENCE</scope>
</reference>
<evidence type="ECO:0000313" key="2">
    <source>
        <dbReference type="Proteomes" id="UP001152484"/>
    </source>
</evidence>
<keyword evidence="2" id="KW-1185">Reference proteome</keyword>
<dbReference type="AlphaFoldDB" id="A0A9P0YIU5"/>
<dbReference type="Proteomes" id="UP001152484">
    <property type="component" value="Unassembled WGS sequence"/>
</dbReference>